<dbReference type="Pfam" id="PF06252">
    <property type="entry name" value="GemA"/>
    <property type="match status" value="1"/>
</dbReference>
<dbReference type="eggNOG" id="COG4382">
    <property type="taxonomic scope" value="Bacteria"/>
</dbReference>
<name>I1YGD1_METFJ</name>
<proteinExistence type="predicted"/>
<evidence type="ECO:0000313" key="2">
    <source>
        <dbReference type="Proteomes" id="UP000009145"/>
    </source>
</evidence>
<dbReference type="PATRIC" id="fig|754477.3.peg.794"/>
<accession>I1YGD1</accession>
<dbReference type="KEGG" id="mec:Q7C_805"/>
<dbReference type="HOGENOM" id="CLU_107084_2_0_6"/>
<gene>
    <name evidence="1" type="ordered locus">Q7C_805</name>
</gene>
<dbReference type="STRING" id="754477.Q7C_805"/>
<dbReference type="InterPro" id="IPR009363">
    <property type="entry name" value="Phage_Mu_Gp16"/>
</dbReference>
<dbReference type="Proteomes" id="UP000009145">
    <property type="component" value="Chromosome"/>
</dbReference>
<sequence>MSQRRQLIQLVHIGADRLFSDEESRRDWQEQHTGKRSCSKMTDRELEQLVRVLRDAKVITKRSPKRAGRKPVNPSPYMKKIEALLADMGLSWQYAESIAFRITGGNGEKTLGRPGMQRLEWVHERKHFESIIAALEVEQKKRKLLADIEYLLDALNLDVSYVEHLISGRKDADKWRRNPSLLIAIVDSLNEKLEFEYAAQ</sequence>
<protein>
    <submittedName>
        <fullName evidence="1">E16-like protein</fullName>
    </submittedName>
</protein>
<organism evidence="1 2">
    <name type="scientific">Methylophaga frappieri (strain ATCC BAA-2434 / DSM 25690 / JAM7)</name>
    <dbReference type="NCBI Taxonomy" id="754477"/>
    <lineage>
        <taxon>Bacteria</taxon>
        <taxon>Pseudomonadati</taxon>
        <taxon>Pseudomonadota</taxon>
        <taxon>Gammaproteobacteria</taxon>
        <taxon>Thiotrichales</taxon>
        <taxon>Piscirickettsiaceae</taxon>
        <taxon>Methylophaga</taxon>
    </lineage>
</organism>
<dbReference type="OrthoDB" id="7360086at2"/>
<reference evidence="1 2" key="1">
    <citation type="journal article" date="2012" name="J. Bacteriol.">
        <title>Complete genome sequences of Methylophaga sp. strain JAM1 and Methylophaga sp. strain JAM7.</title>
        <authorList>
            <person name="Villeneuve C."/>
            <person name="Martineau C."/>
            <person name="Mauffrey F."/>
            <person name="Villemur R."/>
        </authorList>
    </citation>
    <scope>NUCLEOTIDE SEQUENCE [LARGE SCALE GENOMIC DNA]</scope>
    <source>
        <strain evidence="1 2">JAM7</strain>
    </source>
</reference>
<evidence type="ECO:0000313" key="1">
    <source>
        <dbReference type="EMBL" id="AFJ01974.1"/>
    </source>
</evidence>
<dbReference type="EMBL" id="CP003380">
    <property type="protein sequence ID" value="AFJ01974.1"/>
    <property type="molecule type" value="Genomic_DNA"/>
</dbReference>
<keyword evidence="2" id="KW-1185">Reference proteome</keyword>
<dbReference type="RefSeq" id="WP_014703395.1">
    <property type="nucleotide sequence ID" value="NC_017856.1"/>
</dbReference>
<dbReference type="AlphaFoldDB" id="I1YGD1"/>